<dbReference type="EMBL" id="CADCUC010000708">
    <property type="protein sequence ID" value="CAA9365230.1"/>
    <property type="molecule type" value="Genomic_DNA"/>
</dbReference>
<evidence type="ECO:0000313" key="2">
    <source>
        <dbReference type="EMBL" id="CAA9365230.1"/>
    </source>
</evidence>
<proteinExistence type="predicted"/>
<gene>
    <name evidence="2" type="ORF">AVDCRST_MAG90-3318</name>
</gene>
<accession>A0A6J4MPF3</accession>
<feature type="non-terminal residue" evidence="2">
    <location>
        <position position="1"/>
    </location>
</feature>
<evidence type="ECO:0000256" key="1">
    <source>
        <dbReference type="SAM" id="MobiDB-lite"/>
    </source>
</evidence>
<feature type="compositionally biased region" description="Basic and acidic residues" evidence="1">
    <location>
        <begin position="47"/>
        <end position="78"/>
    </location>
</feature>
<sequence>ERWSGGIRQGSQWPTRRARDGSPIRQGRHRLPGLGRGAASRAAQETRLCRDPRPSAPDRPDVLHQEEGLGRCRGRDRGPASGCTWLQGAGI</sequence>
<feature type="non-terminal residue" evidence="2">
    <location>
        <position position="91"/>
    </location>
</feature>
<reference evidence="2" key="1">
    <citation type="submission" date="2020-02" db="EMBL/GenBank/DDBJ databases">
        <authorList>
            <person name="Meier V. D."/>
        </authorList>
    </citation>
    <scope>NUCLEOTIDE SEQUENCE</scope>
    <source>
        <strain evidence="2">AVDCRST_MAG90</strain>
    </source>
</reference>
<protein>
    <submittedName>
        <fullName evidence="2">Ubiquinol-cytochrome C reductase, cytochrome C1 subunit</fullName>
    </submittedName>
</protein>
<feature type="region of interest" description="Disordered" evidence="1">
    <location>
        <begin position="1"/>
        <end position="91"/>
    </location>
</feature>
<organism evidence="2">
    <name type="scientific">uncultured Microvirga sp</name>
    <dbReference type="NCBI Taxonomy" id="412392"/>
    <lineage>
        <taxon>Bacteria</taxon>
        <taxon>Pseudomonadati</taxon>
        <taxon>Pseudomonadota</taxon>
        <taxon>Alphaproteobacteria</taxon>
        <taxon>Hyphomicrobiales</taxon>
        <taxon>Methylobacteriaceae</taxon>
        <taxon>Microvirga</taxon>
        <taxon>environmental samples</taxon>
    </lineage>
</organism>
<dbReference type="AlphaFoldDB" id="A0A6J4MPF3"/>
<name>A0A6J4MPF3_9HYPH</name>